<dbReference type="VEuPathDB" id="FungiDB:MYCFIDRAFT_78278"/>
<organism evidence="3 4">
    <name type="scientific">Pseudocercospora fijiensis (strain CIRAD86)</name>
    <name type="common">Black leaf streak disease fungus</name>
    <name type="synonym">Mycosphaerella fijiensis</name>
    <dbReference type="NCBI Taxonomy" id="383855"/>
    <lineage>
        <taxon>Eukaryota</taxon>
        <taxon>Fungi</taxon>
        <taxon>Dikarya</taxon>
        <taxon>Ascomycota</taxon>
        <taxon>Pezizomycotina</taxon>
        <taxon>Dothideomycetes</taxon>
        <taxon>Dothideomycetidae</taxon>
        <taxon>Mycosphaerellales</taxon>
        <taxon>Mycosphaerellaceae</taxon>
        <taxon>Pseudocercospora</taxon>
    </lineage>
</organism>
<evidence type="ECO:0000313" key="4">
    <source>
        <dbReference type="Proteomes" id="UP000016932"/>
    </source>
</evidence>
<feature type="chain" id="PRO_5004030040" description="F-box domain-containing protein" evidence="1">
    <location>
        <begin position="27"/>
        <end position="262"/>
    </location>
</feature>
<feature type="signal peptide" evidence="1">
    <location>
        <begin position="1"/>
        <end position="26"/>
    </location>
</feature>
<dbReference type="RefSeq" id="XP_007928967.1">
    <property type="nucleotide sequence ID" value="XM_007930776.1"/>
</dbReference>
<dbReference type="Pfam" id="PF00646">
    <property type="entry name" value="F-box"/>
    <property type="match status" value="1"/>
</dbReference>
<keyword evidence="1" id="KW-0732">Signal</keyword>
<accession>M2ZNA2</accession>
<dbReference type="InterPro" id="IPR001810">
    <property type="entry name" value="F-box_dom"/>
</dbReference>
<keyword evidence="4" id="KW-1185">Reference proteome</keyword>
<evidence type="ECO:0000256" key="1">
    <source>
        <dbReference type="SAM" id="SignalP"/>
    </source>
</evidence>
<dbReference type="EMBL" id="KB446561">
    <property type="protein sequence ID" value="EME80579.1"/>
    <property type="molecule type" value="Genomic_DNA"/>
</dbReference>
<dbReference type="InterPro" id="IPR036047">
    <property type="entry name" value="F-box-like_dom_sf"/>
</dbReference>
<name>M2ZNA2_PSEFD</name>
<dbReference type="AlphaFoldDB" id="M2ZNA2"/>
<sequence>MASASARVCAILELLQSILLNVPAQALFSLQRVNTTWRDCIKESIHLQRKMFLKPAFPPMDPTADEEDPDLNDVYQTLLYPSPMRLNPCLDMTGCATATAQLSKLVSSTQVGASRVTQPPGLHEIEVHIQLRKWSKHEQSSSSTQLQSWRGTLLSQPPITTLKVPCEVKFDPSVDLEFWPEKRVATVSNPAGLTLGDLDHAWRSVDKGQGESFVSFSVVAPPEPEWVLCEVDEDCSDFTTCYLETPDEVGNCQCVRALRAEE</sequence>
<dbReference type="SUPFAM" id="SSF81383">
    <property type="entry name" value="F-box domain"/>
    <property type="match status" value="1"/>
</dbReference>
<proteinExistence type="predicted"/>
<evidence type="ECO:0000259" key="2">
    <source>
        <dbReference type="Pfam" id="PF00646"/>
    </source>
</evidence>
<gene>
    <name evidence="3" type="ORF">MYCFIDRAFT_78278</name>
</gene>
<reference evidence="3 4" key="1">
    <citation type="journal article" date="2012" name="PLoS Pathog.">
        <title>Diverse lifestyles and strategies of plant pathogenesis encoded in the genomes of eighteen Dothideomycetes fungi.</title>
        <authorList>
            <person name="Ohm R.A."/>
            <person name="Feau N."/>
            <person name="Henrissat B."/>
            <person name="Schoch C.L."/>
            <person name="Horwitz B.A."/>
            <person name="Barry K.W."/>
            <person name="Condon B.J."/>
            <person name="Copeland A.C."/>
            <person name="Dhillon B."/>
            <person name="Glaser F."/>
            <person name="Hesse C.N."/>
            <person name="Kosti I."/>
            <person name="LaButti K."/>
            <person name="Lindquist E.A."/>
            <person name="Lucas S."/>
            <person name="Salamov A.A."/>
            <person name="Bradshaw R.E."/>
            <person name="Ciuffetti L."/>
            <person name="Hamelin R.C."/>
            <person name="Kema G.H.J."/>
            <person name="Lawrence C."/>
            <person name="Scott J.A."/>
            <person name="Spatafora J.W."/>
            <person name="Turgeon B.G."/>
            <person name="de Wit P.J.G.M."/>
            <person name="Zhong S."/>
            <person name="Goodwin S.B."/>
            <person name="Grigoriev I.V."/>
        </authorList>
    </citation>
    <scope>NUCLEOTIDE SEQUENCE [LARGE SCALE GENOMIC DNA]</scope>
    <source>
        <strain evidence="3 4">CIRAD86</strain>
    </source>
</reference>
<dbReference type="OrthoDB" id="3800738at2759"/>
<dbReference type="Proteomes" id="UP000016932">
    <property type="component" value="Unassembled WGS sequence"/>
</dbReference>
<dbReference type="GeneID" id="19341433"/>
<protein>
    <recommendedName>
        <fullName evidence="2">F-box domain-containing protein</fullName>
    </recommendedName>
</protein>
<dbReference type="HOGENOM" id="CLU_1062174_0_0_1"/>
<feature type="domain" description="F-box" evidence="2">
    <location>
        <begin position="13"/>
        <end position="43"/>
    </location>
</feature>
<evidence type="ECO:0000313" key="3">
    <source>
        <dbReference type="EMBL" id="EME80579.1"/>
    </source>
</evidence>
<dbReference type="KEGG" id="pfj:MYCFIDRAFT_78278"/>